<accession>A0A7H4PBA6</accession>
<dbReference type="Proteomes" id="UP000254571">
    <property type="component" value="Unassembled WGS sequence"/>
</dbReference>
<dbReference type="AlphaFoldDB" id="A0A7H4PBA6"/>
<organism evidence="1 2">
    <name type="scientific">Klebsiella grimontii</name>
    <dbReference type="NCBI Taxonomy" id="2058152"/>
    <lineage>
        <taxon>Bacteria</taxon>
        <taxon>Pseudomonadati</taxon>
        <taxon>Pseudomonadota</taxon>
        <taxon>Gammaproteobacteria</taxon>
        <taxon>Enterobacterales</taxon>
        <taxon>Enterobacteriaceae</taxon>
        <taxon>Klebsiella/Raoultella group</taxon>
        <taxon>Klebsiella</taxon>
    </lineage>
</organism>
<protein>
    <submittedName>
        <fullName evidence="1">Ribonuclease E inhibitor RraB</fullName>
    </submittedName>
</protein>
<sequence>MTLAEKYDVEYDGWGTTTKILTGKTKKAMTTKISLMKTTTAFATR</sequence>
<evidence type="ECO:0000313" key="2">
    <source>
        <dbReference type="Proteomes" id="UP000254571"/>
    </source>
</evidence>
<gene>
    <name evidence="1" type="ORF">NCTC9149_06222</name>
</gene>
<comment type="caution">
    <text evidence="1">The sequence shown here is derived from an EMBL/GenBank/DDBJ whole genome shotgun (WGS) entry which is preliminary data.</text>
</comment>
<proteinExistence type="predicted"/>
<reference evidence="1 2" key="1">
    <citation type="submission" date="2018-06" db="EMBL/GenBank/DDBJ databases">
        <authorList>
            <consortium name="Pathogen Informatics"/>
            <person name="Doyle S."/>
        </authorList>
    </citation>
    <scope>NUCLEOTIDE SEQUENCE [LARGE SCALE GENOMIC DNA]</scope>
    <source>
        <strain evidence="1 2">NCTC9149</strain>
    </source>
</reference>
<evidence type="ECO:0000313" key="1">
    <source>
        <dbReference type="EMBL" id="STW09721.1"/>
    </source>
</evidence>
<dbReference type="InterPro" id="IPR036701">
    <property type="entry name" value="RraB-like_sf"/>
</dbReference>
<dbReference type="SUPFAM" id="SSF89946">
    <property type="entry name" value="Hypothetical protein VC0424"/>
    <property type="match status" value="1"/>
</dbReference>
<name>A0A7H4PBA6_9ENTR</name>
<dbReference type="EMBL" id="UGMX01000002">
    <property type="protein sequence ID" value="STW09721.1"/>
    <property type="molecule type" value="Genomic_DNA"/>
</dbReference>